<sequence length="278" mass="31696">MKLDVRYANHPEDSKHYTTEELRKHYLIEKMFEADSAALTYSHVDRIIAGGIMPVTKEVRLEGSKELGSEYFLERRELGVINIGGPGKITIDGVTYEMKSKDGLYVGMGSKELVFESDDANNPAKFYVNSAPAHMTYPIVKIDIEKANPVKLGSLENSNERTIFQYIHPAVCKSCQLLMGMTVLEPNNMWNTMPCHTHERRMEVYFYFNMQPETRVFHLMGEAKETRHIVVANEQGVISPSWSIHSGVGTKNYTFIWGMVGENQTFTDMDHIAMEDLK</sequence>
<dbReference type="HAMAP" id="MF_00687">
    <property type="entry name" value="KduI"/>
    <property type="match status" value="1"/>
</dbReference>
<dbReference type="GO" id="GO:0019698">
    <property type="term" value="P:D-galacturonate catabolic process"/>
    <property type="evidence" value="ECO:0007669"/>
    <property type="project" value="TreeGrafter"/>
</dbReference>
<dbReference type="Gene3D" id="2.60.120.10">
    <property type="entry name" value="Jelly Rolls"/>
    <property type="match status" value="1"/>
</dbReference>
<dbReference type="PANTHER" id="PTHR38461:SF1">
    <property type="entry name" value="4-DEOXY-L-THREO-5-HEXOSULOSE-URONATE KETOL-ISOMERASE"/>
    <property type="match status" value="1"/>
</dbReference>
<dbReference type="GO" id="GO:0042840">
    <property type="term" value="P:D-glucuronate catabolic process"/>
    <property type="evidence" value="ECO:0007669"/>
    <property type="project" value="TreeGrafter"/>
</dbReference>
<feature type="binding site" evidence="6">
    <location>
        <position position="198"/>
    </location>
    <ligand>
        <name>Zn(2+)</name>
        <dbReference type="ChEBI" id="CHEBI:29105"/>
    </ligand>
</feature>
<dbReference type="PIRSF" id="PIRSF006625">
    <property type="entry name" value="KduI"/>
    <property type="match status" value="1"/>
</dbReference>
<evidence type="ECO:0000256" key="2">
    <source>
        <dbReference type="ARBA" id="ARBA00008086"/>
    </source>
</evidence>
<keyword evidence="5 6" id="KW-0413">Isomerase</keyword>
<dbReference type="UniPathway" id="UPA00545">
    <property type="reaction ID" value="UER00826"/>
</dbReference>
<name>A0A7G9GWE6_9FUSO</name>
<evidence type="ECO:0000256" key="3">
    <source>
        <dbReference type="ARBA" id="ARBA00022723"/>
    </source>
</evidence>
<dbReference type="InterPro" id="IPR007045">
    <property type="entry name" value="KduI"/>
</dbReference>
<comment type="pathway">
    <text evidence="6">Glycan metabolism; pectin degradation; 2-dehydro-3-deoxy-D-gluconate from pectin: step 4/5.</text>
</comment>
<protein>
    <recommendedName>
        <fullName evidence="6">4-deoxy-L-threo-5-hexosulose-uronate ketol-isomerase</fullName>
        <ecNumber evidence="6">5.3.1.17</ecNumber>
    </recommendedName>
    <alternativeName>
        <fullName evidence="6">5-keto-4-deoxyuronate isomerase</fullName>
    </alternativeName>
    <alternativeName>
        <fullName evidence="6">DKI isomerase</fullName>
    </alternativeName>
</protein>
<feature type="binding site" evidence="6">
    <location>
        <position position="245"/>
    </location>
    <ligand>
        <name>Zn(2+)</name>
        <dbReference type="ChEBI" id="CHEBI:29105"/>
    </ligand>
</feature>
<accession>A0A7G9GWE6</accession>
<dbReference type="SUPFAM" id="SSF51182">
    <property type="entry name" value="RmlC-like cupins"/>
    <property type="match status" value="1"/>
</dbReference>
<dbReference type="RefSeq" id="WP_101474655.1">
    <property type="nucleotide sequence ID" value="NZ_CP060637.1"/>
</dbReference>
<dbReference type="Pfam" id="PF04962">
    <property type="entry name" value="KduI"/>
    <property type="match status" value="1"/>
</dbReference>
<dbReference type="InterPro" id="IPR027449">
    <property type="entry name" value="KduI_N"/>
</dbReference>
<keyword evidence="3 6" id="KW-0479">Metal-binding</keyword>
<reference evidence="7 8" key="1">
    <citation type="submission" date="2020-08" db="EMBL/GenBank/DDBJ databases">
        <authorList>
            <person name="Liu C."/>
            <person name="Sun Q."/>
        </authorList>
    </citation>
    <scope>NUCLEOTIDE SEQUENCE [LARGE SCALE GENOMIC DNA]</scope>
    <source>
        <strain evidence="7 8">NSJ-57</strain>
    </source>
</reference>
<gene>
    <name evidence="6 7" type="primary">kduI</name>
    <name evidence="7" type="ORF">H9Q81_09475</name>
</gene>
<dbReference type="Proteomes" id="UP000515913">
    <property type="component" value="Chromosome"/>
</dbReference>
<evidence type="ECO:0000313" key="7">
    <source>
        <dbReference type="EMBL" id="QNM15128.1"/>
    </source>
</evidence>
<dbReference type="EMBL" id="CP060637">
    <property type="protein sequence ID" value="QNM15128.1"/>
    <property type="molecule type" value="Genomic_DNA"/>
</dbReference>
<proteinExistence type="inferred from homology"/>
<comment type="function">
    <text evidence="6">Catalyzes the isomerization of 5-dehydro-4-deoxy-D-glucuronate to 3-deoxy-D-glycero-2,5-hexodiulosonate.</text>
</comment>
<dbReference type="KEGG" id="fho:H9Q81_09475"/>
<evidence type="ECO:0000256" key="6">
    <source>
        <dbReference type="HAMAP-Rule" id="MF_00687"/>
    </source>
</evidence>
<evidence type="ECO:0000256" key="4">
    <source>
        <dbReference type="ARBA" id="ARBA00022833"/>
    </source>
</evidence>
<comment type="catalytic activity">
    <reaction evidence="1 6">
        <text>5-dehydro-4-deoxy-D-glucuronate = 3-deoxy-D-glycero-2,5-hexodiulosonate</text>
        <dbReference type="Rhea" id="RHEA:23896"/>
        <dbReference type="ChEBI" id="CHEBI:17117"/>
        <dbReference type="ChEBI" id="CHEBI:29071"/>
        <dbReference type="EC" id="5.3.1.17"/>
    </reaction>
</comment>
<dbReference type="GO" id="GO:0008697">
    <property type="term" value="F:4-deoxy-L-threo-5-hexosulose-uronate ketol-isomerase activity"/>
    <property type="evidence" value="ECO:0007669"/>
    <property type="project" value="UniProtKB-UniRule"/>
</dbReference>
<dbReference type="InterPro" id="IPR011051">
    <property type="entry name" value="RmlC_Cupin_sf"/>
</dbReference>
<dbReference type="GO" id="GO:0008270">
    <property type="term" value="F:zinc ion binding"/>
    <property type="evidence" value="ECO:0007669"/>
    <property type="project" value="UniProtKB-UniRule"/>
</dbReference>
<dbReference type="InterPro" id="IPR021120">
    <property type="entry name" value="KduI/IolB_isomerase"/>
</dbReference>
<comment type="cofactor">
    <cofactor evidence="6">
        <name>Zn(2+)</name>
        <dbReference type="ChEBI" id="CHEBI:29105"/>
    </cofactor>
    <text evidence="6">Binds 1 zinc ion per subunit.</text>
</comment>
<comment type="similarity">
    <text evidence="2 6">Belongs to the KduI family.</text>
</comment>
<evidence type="ECO:0000256" key="1">
    <source>
        <dbReference type="ARBA" id="ARBA00000552"/>
    </source>
</evidence>
<dbReference type="AlphaFoldDB" id="A0A7G9GWE6"/>
<evidence type="ECO:0000256" key="5">
    <source>
        <dbReference type="ARBA" id="ARBA00023235"/>
    </source>
</evidence>
<dbReference type="GO" id="GO:0045490">
    <property type="term" value="P:pectin catabolic process"/>
    <property type="evidence" value="ECO:0007669"/>
    <property type="project" value="UniProtKB-UniRule"/>
</dbReference>
<keyword evidence="4 6" id="KW-0862">Zinc</keyword>
<feature type="binding site" evidence="6">
    <location>
        <position position="196"/>
    </location>
    <ligand>
        <name>Zn(2+)</name>
        <dbReference type="ChEBI" id="CHEBI:29105"/>
    </ligand>
</feature>
<dbReference type="EC" id="5.3.1.17" evidence="6"/>
<dbReference type="Gene3D" id="2.60.120.520">
    <property type="entry name" value="pectin degrading enzyme 5-keto 4- deoxyuronate isomerase, domain 1"/>
    <property type="match status" value="1"/>
</dbReference>
<dbReference type="InterPro" id="IPR014710">
    <property type="entry name" value="RmlC-like_jellyroll"/>
</dbReference>
<evidence type="ECO:0000313" key="8">
    <source>
        <dbReference type="Proteomes" id="UP000515913"/>
    </source>
</evidence>
<dbReference type="CDD" id="cd20294">
    <property type="entry name" value="cupin_KduI_N"/>
    <property type="match status" value="1"/>
</dbReference>
<dbReference type="NCBIfam" id="NF002091">
    <property type="entry name" value="PRK00924.1"/>
    <property type="match status" value="1"/>
</dbReference>
<organism evidence="7 8">
    <name type="scientific">Fusobacterium hominis</name>
    <dbReference type="NCBI Taxonomy" id="2764326"/>
    <lineage>
        <taxon>Bacteria</taxon>
        <taxon>Fusobacteriati</taxon>
        <taxon>Fusobacteriota</taxon>
        <taxon>Fusobacteriia</taxon>
        <taxon>Fusobacteriales</taxon>
        <taxon>Fusobacteriaceae</taxon>
        <taxon>Fusobacterium</taxon>
    </lineage>
</organism>
<keyword evidence="8" id="KW-1185">Reference proteome</keyword>
<feature type="binding site" evidence="6">
    <location>
        <position position="203"/>
    </location>
    <ligand>
        <name>Zn(2+)</name>
        <dbReference type="ChEBI" id="CHEBI:29105"/>
    </ligand>
</feature>
<dbReference type="PANTHER" id="PTHR38461">
    <property type="entry name" value="4-DEOXY-L-THREO-5-HEXOSULOSE-URONATE KETOL-ISOMERASE"/>
    <property type="match status" value="1"/>
</dbReference>
<dbReference type="CDD" id="cd20491">
    <property type="entry name" value="cupin_KduI_C"/>
    <property type="match status" value="1"/>
</dbReference>